<sequence length="100" mass="11692">MAETRRLDWISGPARFDFFDHHNRLRAVFYFLEKTMAAMAIEYQSMTQFAVRAAWAIRSVILTFYSDCRRSGLGALRADPRIRTISSPMISLEGWSLRFH</sequence>
<dbReference type="AlphaFoldDB" id="J2EJP8"/>
<proteinExistence type="predicted"/>
<accession>J2EJP8</accession>
<evidence type="ECO:0000313" key="1">
    <source>
        <dbReference type="EMBL" id="EJL03730.1"/>
    </source>
</evidence>
<gene>
    <name evidence="1" type="ORF">PflQ2_4384</name>
</gene>
<dbReference type="Proteomes" id="UP000007289">
    <property type="component" value="Chromosome"/>
</dbReference>
<comment type="caution">
    <text evidence="1">The sequence shown here is derived from an EMBL/GenBank/DDBJ whole genome shotgun (WGS) entry which is preliminary data.</text>
</comment>
<name>J2EJP8_PSEFQ</name>
<reference evidence="1" key="1">
    <citation type="journal article" date="2012" name="PLoS Genet.">
        <title>Comparative Genomics of Plant-Associated Pseudomonas spp.: Insights into Diversity and Inheritance of Traits Involved in Multitrophic Interactions.</title>
        <authorList>
            <person name="Loper J.E."/>
            <person name="Hassan K.A."/>
            <person name="Mavrodi D.V."/>
            <person name="Davis E.W.II."/>
            <person name="Lim C.K."/>
            <person name="Shaffer B.T."/>
            <person name="Elbourne L.D."/>
            <person name="Stockwell V.O."/>
            <person name="Hartney S.L."/>
            <person name="Breakwell K."/>
            <person name="Henkels M.D."/>
            <person name="Tetu S.G."/>
            <person name="Rangel L.I."/>
            <person name="Kidarsa T.A."/>
            <person name="Wilson N.L."/>
            <person name="van de Mortel J.E."/>
            <person name="Song C."/>
            <person name="Blumhagen R."/>
            <person name="Radune D."/>
            <person name="Hostetler J.B."/>
            <person name="Brinkac L.M."/>
            <person name="Durkin A.S."/>
            <person name="Kluepfel D.A."/>
            <person name="Wechter W.P."/>
            <person name="Anderson A.J."/>
            <person name="Kim Y.C."/>
            <person name="Pierson L.S.III."/>
            <person name="Pierson E.A."/>
            <person name="Lindow S.E."/>
            <person name="Kobayashi D.Y."/>
            <person name="Raaijmakers J.M."/>
            <person name="Weller D.M."/>
            <person name="Thomashow L.S."/>
            <person name="Allen A.E."/>
            <person name="Paulsen I.T."/>
        </authorList>
    </citation>
    <scope>NUCLEOTIDE SEQUENCE [LARGE SCALE GENOMIC DNA]</scope>
    <source>
        <strain evidence="1">Q2-87</strain>
    </source>
</reference>
<dbReference type="HOGENOM" id="CLU_2303548_0_0_6"/>
<protein>
    <submittedName>
        <fullName evidence="1">Uncharacterized protein</fullName>
    </submittedName>
</protein>
<organism evidence="1">
    <name type="scientific">Pseudomonas fluorescens (strain Q2-87)</name>
    <dbReference type="NCBI Taxonomy" id="1038922"/>
    <lineage>
        <taxon>Bacteria</taxon>
        <taxon>Pseudomonadati</taxon>
        <taxon>Pseudomonadota</taxon>
        <taxon>Gammaproteobacteria</taxon>
        <taxon>Pseudomonadales</taxon>
        <taxon>Pseudomonadaceae</taxon>
        <taxon>Pseudomonas</taxon>
    </lineage>
</organism>
<dbReference type="EMBL" id="AGBM01000001">
    <property type="protein sequence ID" value="EJL03730.1"/>
    <property type="molecule type" value="Genomic_DNA"/>
</dbReference>